<dbReference type="EMBL" id="CAOQHR010000004">
    <property type="protein sequence ID" value="CAI6333463.1"/>
    <property type="molecule type" value="Genomic_DNA"/>
</dbReference>
<reference evidence="9" key="1">
    <citation type="submission" date="2023-01" db="EMBL/GenBank/DDBJ databases">
        <authorList>
            <person name="Van Ghelder C."/>
            <person name="Rancurel C."/>
        </authorList>
    </citation>
    <scope>NUCLEOTIDE SEQUENCE</scope>
    <source>
        <strain evidence="9">CNCM I-4278</strain>
    </source>
</reference>
<feature type="transmembrane region" description="Helical" evidence="6">
    <location>
        <begin position="144"/>
        <end position="167"/>
    </location>
</feature>
<organism evidence="9 10">
    <name type="scientific">Periconia digitata</name>
    <dbReference type="NCBI Taxonomy" id="1303443"/>
    <lineage>
        <taxon>Eukaryota</taxon>
        <taxon>Fungi</taxon>
        <taxon>Dikarya</taxon>
        <taxon>Ascomycota</taxon>
        <taxon>Pezizomycotina</taxon>
        <taxon>Dothideomycetes</taxon>
        <taxon>Pleosporomycetidae</taxon>
        <taxon>Pleosporales</taxon>
        <taxon>Massarineae</taxon>
        <taxon>Periconiaceae</taxon>
        <taxon>Periconia</taxon>
    </lineage>
</organism>
<evidence type="ECO:0000256" key="6">
    <source>
        <dbReference type="SAM" id="Phobius"/>
    </source>
</evidence>
<dbReference type="Pfam" id="PF13886">
    <property type="entry name" value="TM7S3_TM198"/>
    <property type="match status" value="1"/>
</dbReference>
<accession>A0A9W4UFQ0</accession>
<feature type="compositionally biased region" description="Low complexity" evidence="5">
    <location>
        <begin position="995"/>
        <end position="1005"/>
    </location>
</feature>
<feature type="compositionally biased region" description="Polar residues" evidence="5">
    <location>
        <begin position="907"/>
        <end position="938"/>
    </location>
</feature>
<dbReference type="Proteomes" id="UP001152607">
    <property type="component" value="Unassembled WGS sequence"/>
</dbReference>
<keyword evidence="10" id="KW-1185">Reference proteome</keyword>
<feature type="transmembrane region" description="Helical" evidence="6">
    <location>
        <begin position="173"/>
        <end position="192"/>
    </location>
</feature>
<dbReference type="PANTHER" id="PTHR39469">
    <property type="entry name" value="CHROMOSOME 1, WHOLE GENOME SHOTGUN SEQUENCE"/>
    <property type="match status" value="1"/>
</dbReference>
<proteinExistence type="predicted"/>
<evidence type="ECO:0000259" key="8">
    <source>
        <dbReference type="Pfam" id="PF13886"/>
    </source>
</evidence>
<feature type="compositionally biased region" description="Polar residues" evidence="5">
    <location>
        <begin position="610"/>
        <end position="653"/>
    </location>
</feature>
<feature type="region of interest" description="Disordered" evidence="5">
    <location>
        <begin position="583"/>
        <end position="689"/>
    </location>
</feature>
<feature type="transmembrane region" description="Helical" evidence="6">
    <location>
        <begin position="254"/>
        <end position="272"/>
    </location>
</feature>
<dbReference type="OrthoDB" id="102260at2759"/>
<feature type="compositionally biased region" description="Basic and acidic residues" evidence="5">
    <location>
        <begin position="344"/>
        <end position="382"/>
    </location>
</feature>
<feature type="transmembrane region" description="Helical" evidence="6">
    <location>
        <begin position="199"/>
        <end position="217"/>
    </location>
</feature>
<feature type="region of interest" description="Disordered" evidence="5">
    <location>
        <begin position="893"/>
        <end position="1005"/>
    </location>
</feature>
<keyword evidence="3 6" id="KW-1133">Transmembrane helix</keyword>
<feature type="region of interest" description="Disordered" evidence="5">
    <location>
        <begin position="29"/>
        <end position="84"/>
    </location>
</feature>
<evidence type="ECO:0000256" key="5">
    <source>
        <dbReference type="SAM" id="MobiDB-lite"/>
    </source>
</evidence>
<dbReference type="AlphaFoldDB" id="A0A9W4UFQ0"/>
<feature type="compositionally biased region" description="Basic and acidic residues" evidence="5">
    <location>
        <begin position="537"/>
        <end position="546"/>
    </location>
</feature>
<evidence type="ECO:0000256" key="1">
    <source>
        <dbReference type="ARBA" id="ARBA00004141"/>
    </source>
</evidence>
<comment type="subcellular location">
    <subcellularLocation>
        <location evidence="1">Membrane</location>
        <topology evidence="1">Multi-pass membrane protein</topology>
    </subcellularLocation>
</comment>
<dbReference type="InterPro" id="IPR025256">
    <property type="entry name" value="TM7S3/TM198-like_dom"/>
</dbReference>
<feature type="compositionally biased region" description="Polar residues" evidence="5">
    <location>
        <begin position="812"/>
        <end position="828"/>
    </location>
</feature>
<dbReference type="PANTHER" id="PTHR39469:SF1">
    <property type="entry name" value="DUF4203 DOMAIN-CONTAINING PROTEIN"/>
    <property type="match status" value="1"/>
</dbReference>
<feature type="signal peptide" evidence="7">
    <location>
        <begin position="1"/>
        <end position="22"/>
    </location>
</feature>
<evidence type="ECO:0000256" key="4">
    <source>
        <dbReference type="ARBA" id="ARBA00023136"/>
    </source>
</evidence>
<feature type="transmembrane region" description="Helical" evidence="6">
    <location>
        <begin position="116"/>
        <end position="137"/>
    </location>
</feature>
<comment type="caution">
    <text evidence="9">The sequence shown here is derived from an EMBL/GenBank/DDBJ whole genome shotgun (WGS) entry which is preliminary data.</text>
</comment>
<feature type="transmembrane region" description="Helical" evidence="6">
    <location>
        <begin position="229"/>
        <end position="247"/>
    </location>
</feature>
<feature type="compositionally biased region" description="Polar residues" evidence="5">
    <location>
        <begin position="472"/>
        <end position="484"/>
    </location>
</feature>
<evidence type="ECO:0000313" key="10">
    <source>
        <dbReference type="Proteomes" id="UP001152607"/>
    </source>
</evidence>
<feature type="chain" id="PRO_5040890728" description="TM7S3/TM198-like domain-containing protein" evidence="7">
    <location>
        <begin position="23"/>
        <end position="1036"/>
    </location>
</feature>
<dbReference type="GO" id="GO:0016020">
    <property type="term" value="C:membrane"/>
    <property type="evidence" value="ECO:0007669"/>
    <property type="project" value="UniProtKB-SubCell"/>
</dbReference>
<keyword evidence="2 6" id="KW-0812">Transmembrane</keyword>
<evidence type="ECO:0000313" key="9">
    <source>
        <dbReference type="EMBL" id="CAI6333463.1"/>
    </source>
</evidence>
<evidence type="ECO:0000256" key="3">
    <source>
        <dbReference type="ARBA" id="ARBA00022989"/>
    </source>
</evidence>
<feature type="region of interest" description="Disordered" evidence="5">
    <location>
        <begin position="437"/>
        <end position="552"/>
    </location>
</feature>
<name>A0A9W4UFQ0_9PLEO</name>
<feature type="region of interest" description="Disordered" evidence="5">
    <location>
        <begin position="810"/>
        <end position="851"/>
    </location>
</feature>
<feature type="compositionally biased region" description="Basic and acidic residues" evidence="5">
    <location>
        <begin position="654"/>
        <end position="678"/>
    </location>
</feature>
<evidence type="ECO:0000256" key="7">
    <source>
        <dbReference type="SAM" id="SignalP"/>
    </source>
</evidence>
<evidence type="ECO:0000256" key="2">
    <source>
        <dbReference type="ARBA" id="ARBA00022692"/>
    </source>
</evidence>
<keyword evidence="7" id="KW-0732">Signal</keyword>
<protein>
    <recommendedName>
        <fullName evidence="8">TM7S3/TM198-like domain-containing protein</fullName>
    </recommendedName>
</protein>
<feature type="compositionally biased region" description="Low complexity" evidence="5">
    <location>
        <begin position="42"/>
        <end position="53"/>
    </location>
</feature>
<sequence length="1036" mass="112700">MQYNRLIVLFCALALCLYSAAAAPQLQLDRRQDDTTSRPANTASESIEATSTTIREDSSTSRTPSPSKPKEKGSDASATSAPTSVMVSTTVNAPSATASSSTETRSSTELPIQPKITPALGLAGVIFILSGAVYTVIGIKNKWLYVFTSAAYLTSLAVTVLIVYLMSPPVSNAVQGAFFVAACVSGLMFGALSLVFADITEGLGCLLGGFCLSMWLLTLKEGSLIESTAGRVILIGCMSVAGYGLSWSRYTREYGLIACTSFSGATIVMLGIDCFSRAGLKEFWIYLWNLNPDIFPLYTDTYPMTRGLKAELAGVVIFAIFGIISQLRVWKLVKEHRAKSTTQRLERARDQELEEEERGRKIEDKFQEERAQWEATYDHKNSQDSGSEDSVRDEKSLAVKNVEVQASPDDKTEQPLDKGAPVTVTVVQDDVIDQIDATGNPLTQTPDPVHRSSEEVSNTGSEHTPPDPSGPGQLSRNLSMTDSLRPSAPPPPFVVPLPFKVPQNDDAKSQTSDNASISAVPDIEDDGPPNRMSVSKRISDMSEMKQHSTTRVASNRFESEEAVCDFQAQSDRASSVAATLDEDLSVRELSPPASPVPNEFLDEGEDAHAVSQNVASSDQPEGPTPGNSDNSTKKVLSSNMTSSPRSLTVSTDPKSNEQRSKRTDAASQQDKNENDHDSATAPASVRGEQIDSATGSFDNLLPTEFSKVAHTFRVNEWSKHLEAAEKPEIEEIEEPISPGIHMDHERPAPVSEELARPLAVKKRNSNGMSSAEAVPHPNVFIRSNSNASQYSQAKPASVFRSSGILPAGGMSRSGSQIFIRPSRNSSSHLEPLVEPTSTSVPAAPISPLPSNTLMGQREALMKNRVSSQSFIPLSGSPNNAPVNEEDMTLAERKRALKHHQKPPSAAQKWQRSSRIPATQMQVTGFDSHPPQRNRNSASDQKRESLLAGWRESIRQESQQSHPHHQAASGAGNGSSDEQRRAALLHAKRQKEMEKQQQAAAAQQRESMMHNMMRSNEMLDAHREAMRRMQSSASKRV</sequence>
<feature type="domain" description="TM7S3/TM198-like" evidence="8">
    <location>
        <begin position="124"/>
        <end position="327"/>
    </location>
</feature>
<keyword evidence="4 6" id="KW-0472">Membrane</keyword>
<gene>
    <name evidence="9" type="ORF">PDIGIT_LOCUS6502</name>
</gene>
<feature type="region of interest" description="Disordered" evidence="5">
    <location>
        <begin position="341"/>
        <end position="395"/>
    </location>
</feature>